<keyword evidence="2" id="KW-0378">Hydrolase</keyword>
<protein>
    <submittedName>
        <fullName evidence="2">Amidohydrolase</fullName>
        <ecNumber evidence="2">3.5.2.2</ecNumber>
    </submittedName>
</protein>
<dbReference type="InterPro" id="IPR006680">
    <property type="entry name" value="Amidohydro-rel"/>
</dbReference>
<dbReference type="InterPro" id="IPR057744">
    <property type="entry name" value="OTAase-like"/>
</dbReference>
<dbReference type="AlphaFoldDB" id="A0A380PAE5"/>
<dbReference type="InterPro" id="IPR051781">
    <property type="entry name" value="Metallo-dep_Hydrolase"/>
</dbReference>
<dbReference type="Pfam" id="PF01979">
    <property type="entry name" value="Amidohydro_1"/>
    <property type="match status" value="1"/>
</dbReference>
<sequence length="444" mass="47019">MGRHALAWVSGPGSCRPVREVVRVTAFLISGASVWDGLADAPAQGLEVWVEDGRVRAVGADLSPPPDAETVDLTGHTLTPGFIDCHTHVAIQPDILRSLVGSSAAAALRAVPVLRSLLAGGFTTIRDLTCADVAYTTLDLRDAVAAGLVEGPRMLVAPHLISARGGHGDFSGVLDDQRQGRERVLEMAAADGPDEIRTRVREEVRAGADWIKFAASGGFSSPSDDPSRPAYSQEEMDTLVATAADLGVPATPHVYSDEGVQRAVRAGVRSVEHGNLASAGTLAMIEEAGVFLVPTLYTILADARRVDDDAYWSTRPPYKRRKFRQFHDALLAAAEHLAASDVRIAFGTDAGMFPHAENWREFPALVSAGISPLRALKAATSVAAELLRLDDLGVIAEGRTADLVAMPGDPFSDIEATGRVDFVMKAGVIHHRPPRSGGRGSGRG</sequence>
<dbReference type="InterPro" id="IPR011059">
    <property type="entry name" value="Metal-dep_hydrolase_composite"/>
</dbReference>
<dbReference type="EC" id="3.5.2.2" evidence="2"/>
<dbReference type="InterPro" id="IPR032466">
    <property type="entry name" value="Metal_Hydrolase"/>
</dbReference>
<reference evidence="2 3" key="1">
    <citation type="submission" date="2018-06" db="EMBL/GenBank/DDBJ databases">
        <authorList>
            <consortium name="Pathogen Informatics"/>
            <person name="Doyle S."/>
        </authorList>
    </citation>
    <scope>NUCLEOTIDE SEQUENCE [LARGE SCALE GENOMIC DNA]</scope>
    <source>
        <strain evidence="2 3">NCTC7807</strain>
    </source>
</reference>
<feature type="domain" description="Amidohydrolase-related" evidence="1">
    <location>
        <begin position="77"/>
        <end position="428"/>
    </location>
</feature>
<dbReference type="Proteomes" id="UP000254150">
    <property type="component" value="Unassembled WGS sequence"/>
</dbReference>
<dbReference type="PANTHER" id="PTHR43135">
    <property type="entry name" value="ALPHA-D-RIBOSE 1-METHYLPHOSPHONATE 5-TRIPHOSPHATE DIPHOSPHATASE"/>
    <property type="match status" value="1"/>
</dbReference>
<proteinExistence type="predicted"/>
<dbReference type="Gene3D" id="2.30.40.10">
    <property type="entry name" value="Urease, subunit C, domain 1"/>
    <property type="match status" value="1"/>
</dbReference>
<dbReference type="SUPFAM" id="SSF51556">
    <property type="entry name" value="Metallo-dependent hydrolases"/>
    <property type="match status" value="1"/>
</dbReference>
<accession>A0A380PAE5</accession>
<evidence type="ECO:0000259" key="1">
    <source>
        <dbReference type="Pfam" id="PF01979"/>
    </source>
</evidence>
<organism evidence="2 3">
    <name type="scientific">Streptomyces griseus</name>
    <dbReference type="NCBI Taxonomy" id="1911"/>
    <lineage>
        <taxon>Bacteria</taxon>
        <taxon>Bacillati</taxon>
        <taxon>Actinomycetota</taxon>
        <taxon>Actinomycetes</taxon>
        <taxon>Kitasatosporales</taxon>
        <taxon>Streptomycetaceae</taxon>
        <taxon>Streptomyces</taxon>
    </lineage>
</organism>
<dbReference type="GO" id="GO:0004157">
    <property type="term" value="F:dihydropyrimidinase activity"/>
    <property type="evidence" value="ECO:0007669"/>
    <property type="project" value="UniProtKB-EC"/>
</dbReference>
<gene>
    <name evidence="2" type="primary">dht</name>
    <name evidence="2" type="ORF">NCTC7807_05376</name>
</gene>
<dbReference type="PANTHER" id="PTHR43135:SF3">
    <property type="entry name" value="ALPHA-D-RIBOSE 1-METHYLPHOSPHONATE 5-TRIPHOSPHATE DIPHOSPHATASE"/>
    <property type="match status" value="1"/>
</dbReference>
<evidence type="ECO:0000313" key="2">
    <source>
        <dbReference type="EMBL" id="SUP62211.1"/>
    </source>
</evidence>
<evidence type="ECO:0000313" key="3">
    <source>
        <dbReference type="Proteomes" id="UP000254150"/>
    </source>
</evidence>
<dbReference type="CDD" id="cd01299">
    <property type="entry name" value="Met_dep_hydrolase_A"/>
    <property type="match status" value="1"/>
</dbReference>
<dbReference type="Gene3D" id="3.20.20.140">
    <property type="entry name" value="Metal-dependent hydrolases"/>
    <property type="match status" value="1"/>
</dbReference>
<name>A0A380PAE5_STRGR</name>
<dbReference type="SUPFAM" id="SSF51338">
    <property type="entry name" value="Composite domain of metallo-dependent hydrolases"/>
    <property type="match status" value="1"/>
</dbReference>
<dbReference type="EMBL" id="UHID01000009">
    <property type="protein sequence ID" value="SUP62211.1"/>
    <property type="molecule type" value="Genomic_DNA"/>
</dbReference>